<reference evidence="1 2" key="1">
    <citation type="submission" date="2021-06" db="EMBL/GenBank/DDBJ databases">
        <title>Rheinheimera indica sp. nov., isolated from deep-sea sediment.</title>
        <authorList>
            <person name="Wang Z."/>
            <person name="Zhang X.-Y."/>
        </authorList>
    </citation>
    <scope>NUCLEOTIDE SEQUENCE [LARGE SCALE GENOMIC DNA]</scope>
    <source>
        <strain evidence="1 2">SM2107</strain>
    </source>
</reference>
<evidence type="ECO:0000313" key="2">
    <source>
        <dbReference type="Proteomes" id="UP000704611"/>
    </source>
</evidence>
<dbReference type="Pfam" id="PF05930">
    <property type="entry name" value="Phage_AlpA"/>
    <property type="match status" value="1"/>
</dbReference>
<accession>A0ABS6MGN2</accession>
<comment type="caution">
    <text evidence="1">The sequence shown here is derived from an EMBL/GenBank/DDBJ whole genome shotgun (WGS) entry which is preliminary data.</text>
</comment>
<sequence>MQLLKLPEVLKKVPVSKTTWYAMVKSGEAPAAYKLGPRSVAWSEDQINDWIRKRQPAANDLTALQS</sequence>
<name>A0ABS6MGN2_9GAMM</name>
<dbReference type="RefSeq" id="WP_217666901.1">
    <property type="nucleotide sequence ID" value="NZ_JAHRID010000001.1"/>
</dbReference>
<dbReference type="EMBL" id="JAHRID010000001">
    <property type="protein sequence ID" value="MBV2127968.1"/>
    <property type="molecule type" value="Genomic_DNA"/>
</dbReference>
<organism evidence="1 2">
    <name type="scientific">Arsukibacterium indicum</name>
    <dbReference type="NCBI Taxonomy" id="2848612"/>
    <lineage>
        <taxon>Bacteria</taxon>
        <taxon>Pseudomonadati</taxon>
        <taxon>Pseudomonadota</taxon>
        <taxon>Gammaproteobacteria</taxon>
        <taxon>Chromatiales</taxon>
        <taxon>Chromatiaceae</taxon>
        <taxon>Arsukibacterium</taxon>
    </lineage>
</organism>
<dbReference type="Proteomes" id="UP000704611">
    <property type="component" value="Unassembled WGS sequence"/>
</dbReference>
<evidence type="ECO:0000313" key="1">
    <source>
        <dbReference type="EMBL" id="MBV2127968.1"/>
    </source>
</evidence>
<protein>
    <submittedName>
        <fullName evidence="1">AlpA family phage regulatory protein</fullName>
    </submittedName>
</protein>
<gene>
    <name evidence="1" type="ORF">KQY15_02495</name>
</gene>
<proteinExistence type="predicted"/>
<keyword evidence="2" id="KW-1185">Reference proteome</keyword>
<dbReference type="InterPro" id="IPR010260">
    <property type="entry name" value="AlpA"/>
</dbReference>